<organism evidence="1 2">
    <name type="scientific">Candidatus Thiomargarita nelsonii</name>
    <dbReference type="NCBI Taxonomy" id="1003181"/>
    <lineage>
        <taxon>Bacteria</taxon>
        <taxon>Pseudomonadati</taxon>
        <taxon>Pseudomonadota</taxon>
        <taxon>Gammaproteobacteria</taxon>
        <taxon>Thiotrichales</taxon>
        <taxon>Thiotrichaceae</taxon>
        <taxon>Thiomargarita</taxon>
    </lineage>
</organism>
<dbReference type="AlphaFoldDB" id="A0A176RYQ8"/>
<proteinExistence type="predicted"/>
<accession>A0A176RYQ8</accession>
<comment type="caution">
    <text evidence="1">The sequence shown here is derived from an EMBL/GenBank/DDBJ whole genome shotgun (WGS) entry which is preliminary data.</text>
</comment>
<name>A0A176RYQ8_9GAMM</name>
<keyword evidence="2" id="KW-1185">Reference proteome</keyword>
<evidence type="ECO:0000313" key="1">
    <source>
        <dbReference type="EMBL" id="OAD20829.1"/>
    </source>
</evidence>
<gene>
    <name evidence="1" type="ORF">THIOM_003443</name>
</gene>
<reference evidence="1 2" key="1">
    <citation type="submission" date="2016-05" db="EMBL/GenBank/DDBJ databases">
        <title>Single-cell genome of chain-forming Candidatus Thiomargarita nelsonii and comparison to other large sulfur-oxidizing bacteria.</title>
        <authorList>
            <person name="Winkel M."/>
            <person name="Salman V."/>
            <person name="Woyke T."/>
            <person name="Schulz-Vogt H."/>
            <person name="Richter M."/>
            <person name="Flood B."/>
            <person name="Bailey J."/>
            <person name="Amann R."/>
            <person name="Mussmann M."/>
        </authorList>
    </citation>
    <scope>NUCLEOTIDE SEQUENCE [LARGE SCALE GENOMIC DNA]</scope>
    <source>
        <strain evidence="1 2">THI036</strain>
    </source>
</reference>
<dbReference type="EMBL" id="LUTY01002078">
    <property type="protein sequence ID" value="OAD20829.1"/>
    <property type="molecule type" value="Genomic_DNA"/>
</dbReference>
<protein>
    <submittedName>
        <fullName evidence="1">Uncharacterized protein</fullName>
    </submittedName>
</protein>
<dbReference type="Proteomes" id="UP000076962">
    <property type="component" value="Unassembled WGS sequence"/>
</dbReference>
<sequence>QEQVKEAKNQLRQYASDPRVIKGNRGVNLISIMLIFRGWELVHCEEVK</sequence>
<evidence type="ECO:0000313" key="2">
    <source>
        <dbReference type="Proteomes" id="UP000076962"/>
    </source>
</evidence>
<feature type="non-terminal residue" evidence="1">
    <location>
        <position position="1"/>
    </location>
</feature>